<dbReference type="EMBL" id="VCGU01000011">
    <property type="protein sequence ID" value="TRY67618.1"/>
    <property type="molecule type" value="Genomic_DNA"/>
</dbReference>
<dbReference type="GO" id="GO:0034976">
    <property type="term" value="P:response to endoplasmic reticulum stress"/>
    <property type="evidence" value="ECO:0007669"/>
    <property type="project" value="TreeGrafter"/>
</dbReference>
<keyword evidence="17" id="KW-1185">Reference proteome</keyword>
<evidence type="ECO:0000256" key="14">
    <source>
        <dbReference type="SAM" id="SignalP"/>
    </source>
</evidence>
<dbReference type="InterPro" id="IPR057305">
    <property type="entry name" value="Thioredox_PDIA6_C"/>
</dbReference>
<dbReference type="AlphaFoldDB" id="A0A553NQA6"/>
<comment type="caution">
    <text evidence="16">The sequence shown here is derived from an EMBL/GenBank/DDBJ whole genome shotgun (WGS) entry which is preliminary data.</text>
</comment>
<evidence type="ECO:0000256" key="9">
    <source>
        <dbReference type="ARBA" id="ARBA00023235"/>
    </source>
</evidence>
<evidence type="ECO:0000256" key="11">
    <source>
        <dbReference type="ARBA" id="ARBA00067226"/>
    </source>
</evidence>
<keyword evidence="7" id="KW-0256">Endoplasmic reticulum</keyword>
<dbReference type="STRING" id="6832.A0A553NQA6"/>
<sequence length="650" mass="71676">MKMMSRGLMVLGVVMAVWAQPGRALYSKSSGVVELTPNNFDNRVKDSDGVWVVEFYAPWCGHCKQLVPEYQKAAQALKGIVGVGAVDCDQHKSLCGQYGVQGFPTIKVFGSNKKKPEAYNGARTAQGIVQQAQKTAESVVRERMGGKSGKSGSGGSGSKDAVIELTESNFKKLVLDSDDMWLVEFFAPWCGHCKNLAPEWAKAATELKGKVKLGAVDATVHGGLASQYGVQGYPTIKYFPSGPKSSPEEFDGGRTANDIVNWALDRFTENIPAPEVVQITNSDVMVENCEKKSLCVIAFLPHILDCQSKCRNDFIKTLNKLGDKFKKQAWGWVWAEGTAQPALEEALDIGGFGYPAMAVMSHKKMKYSTLTGSFGYDGIKEFLRDLSYGKGRTSPVKGAKMPEIVSLDPWDGKDGELPVEEDIDLSDVELDDIKTELQKAPPTTQPFSSKSLKCLVCQAMVEEFMVAIGQMDPQKKVEVGGFRLGSDGTTDRKVVPYLRSEGHLAEIMETLCEQFEDYAQAQTKGTGRPTLIRITHRDGGMNPHFGAGVDIVPDEDLNTRLKFYVRPIGQSAGWTDHKDKAKGQEIPTTQMTFSRSFQCESVLEEEEEHFQDVMAQPQVELWHAIQILCQERSHLCGINDIHPPRTHPEL</sequence>
<comment type="subcellular location">
    <subcellularLocation>
        <location evidence="2">Endoplasmic reticulum lumen</location>
    </subcellularLocation>
</comment>
<dbReference type="PROSITE" id="PS00194">
    <property type="entry name" value="THIOREDOXIN_1"/>
    <property type="match status" value="2"/>
</dbReference>
<dbReference type="PANTHER" id="PTHR45815:SF3">
    <property type="entry name" value="PROTEIN DISULFIDE-ISOMERASE A6"/>
    <property type="match status" value="1"/>
</dbReference>
<dbReference type="Proteomes" id="UP000318571">
    <property type="component" value="Chromosome 4"/>
</dbReference>
<dbReference type="Gene3D" id="3.40.30.10">
    <property type="entry name" value="Glutaredoxin"/>
    <property type="match status" value="2"/>
</dbReference>
<dbReference type="GO" id="GO:0005788">
    <property type="term" value="C:endoplasmic reticulum lumen"/>
    <property type="evidence" value="ECO:0007669"/>
    <property type="project" value="UniProtKB-SubCell"/>
</dbReference>
<evidence type="ECO:0000259" key="15">
    <source>
        <dbReference type="PROSITE" id="PS51352"/>
    </source>
</evidence>
<dbReference type="FunFam" id="3.40.30.10:FF:000050">
    <property type="entry name" value="protein disulfide-isomerase A6 isoform X1"/>
    <property type="match status" value="1"/>
</dbReference>
<dbReference type="SUPFAM" id="SSF52833">
    <property type="entry name" value="Thioredoxin-like"/>
    <property type="match status" value="3"/>
</dbReference>
<evidence type="ECO:0000256" key="3">
    <source>
        <dbReference type="ARBA" id="ARBA00006347"/>
    </source>
</evidence>
<dbReference type="GO" id="GO:0015035">
    <property type="term" value="F:protein-disulfide reductase activity"/>
    <property type="evidence" value="ECO:0007669"/>
    <property type="project" value="TreeGrafter"/>
</dbReference>
<dbReference type="PANTHER" id="PTHR45815">
    <property type="entry name" value="PROTEIN DISULFIDE-ISOMERASE A6"/>
    <property type="match status" value="1"/>
</dbReference>
<evidence type="ECO:0000256" key="4">
    <source>
        <dbReference type="ARBA" id="ARBA00012723"/>
    </source>
</evidence>
<evidence type="ECO:0000256" key="2">
    <source>
        <dbReference type="ARBA" id="ARBA00004319"/>
    </source>
</evidence>
<comment type="similarity">
    <text evidence="3 12">Belongs to the protein disulfide isomerase family.</text>
</comment>
<dbReference type="Pfam" id="PF11938">
    <property type="entry name" value="DUF3456"/>
    <property type="match status" value="1"/>
</dbReference>
<evidence type="ECO:0000256" key="5">
    <source>
        <dbReference type="ARBA" id="ARBA00022729"/>
    </source>
</evidence>
<protein>
    <recommendedName>
        <fullName evidence="11">Protein disulfide-isomerase A6 homolog</fullName>
        <ecNumber evidence="4">5.3.4.1</ecNumber>
    </recommendedName>
</protein>
<dbReference type="InterPro" id="IPR017937">
    <property type="entry name" value="Thioredoxin_CS"/>
</dbReference>
<gene>
    <name evidence="16" type="ORF">TCAL_11129</name>
</gene>
<reference evidence="16 17" key="1">
    <citation type="journal article" date="2018" name="Nat. Ecol. Evol.">
        <title>Genomic signatures of mitonuclear coevolution across populations of Tigriopus californicus.</title>
        <authorList>
            <person name="Barreto F.S."/>
            <person name="Watson E.T."/>
            <person name="Lima T.G."/>
            <person name="Willett C.S."/>
            <person name="Edmands S."/>
            <person name="Li W."/>
            <person name="Burton R.S."/>
        </authorList>
    </citation>
    <scope>NUCLEOTIDE SEQUENCE [LARGE SCALE GENOMIC DNA]</scope>
    <source>
        <strain evidence="16 17">San Diego</strain>
    </source>
</reference>
<evidence type="ECO:0000256" key="1">
    <source>
        <dbReference type="ARBA" id="ARBA00001182"/>
    </source>
</evidence>
<keyword evidence="6" id="KW-0677">Repeat</keyword>
<feature type="domain" description="Thioredoxin" evidence="15">
    <location>
        <begin position="14"/>
        <end position="138"/>
    </location>
</feature>
<dbReference type="PROSITE" id="PS51352">
    <property type="entry name" value="THIOREDOXIN_2"/>
    <property type="match status" value="2"/>
</dbReference>
<keyword evidence="5 14" id="KW-0732">Signal</keyword>
<comment type="catalytic activity">
    <reaction evidence="1">
        <text>Catalyzes the rearrangement of -S-S- bonds in proteins.</text>
        <dbReference type="EC" id="5.3.4.1"/>
    </reaction>
</comment>
<proteinExistence type="inferred from homology"/>
<dbReference type="Pfam" id="PF00085">
    <property type="entry name" value="Thioredoxin"/>
    <property type="match status" value="2"/>
</dbReference>
<evidence type="ECO:0000256" key="13">
    <source>
        <dbReference type="SAM" id="MobiDB-lite"/>
    </source>
</evidence>
<feature type="compositionally biased region" description="Gly residues" evidence="13">
    <location>
        <begin position="146"/>
        <end position="157"/>
    </location>
</feature>
<feature type="domain" description="Thioredoxin" evidence="15">
    <location>
        <begin position="154"/>
        <end position="269"/>
    </location>
</feature>
<dbReference type="CDD" id="cd03001">
    <property type="entry name" value="PDI_a_P5"/>
    <property type="match status" value="2"/>
</dbReference>
<dbReference type="InterPro" id="IPR036249">
    <property type="entry name" value="Thioredoxin-like_sf"/>
</dbReference>
<dbReference type="GO" id="GO:0003756">
    <property type="term" value="F:protein disulfide isomerase activity"/>
    <property type="evidence" value="ECO:0007669"/>
    <property type="project" value="UniProtKB-EC"/>
</dbReference>
<evidence type="ECO:0000256" key="10">
    <source>
        <dbReference type="ARBA" id="ARBA00023284"/>
    </source>
</evidence>
<dbReference type="FunFam" id="3.40.30.10:FF:000032">
    <property type="entry name" value="Protein disulfide-isomerase A6 homolog"/>
    <property type="match status" value="1"/>
</dbReference>
<keyword evidence="9" id="KW-0413">Isomerase</keyword>
<keyword evidence="8" id="KW-1015">Disulfide bond</keyword>
<organism evidence="16 17">
    <name type="scientific">Tigriopus californicus</name>
    <name type="common">Marine copepod</name>
    <dbReference type="NCBI Taxonomy" id="6832"/>
    <lineage>
        <taxon>Eukaryota</taxon>
        <taxon>Metazoa</taxon>
        <taxon>Ecdysozoa</taxon>
        <taxon>Arthropoda</taxon>
        <taxon>Crustacea</taxon>
        <taxon>Multicrustacea</taxon>
        <taxon>Hexanauplia</taxon>
        <taxon>Copepoda</taxon>
        <taxon>Harpacticoida</taxon>
        <taxon>Harpacticidae</taxon>
        <taxon>Tigriopus</taxon>
    </lineage>
</organism>
<evidence type="ECO:0000313" key="16">
    <source>
        <dbReference type="EMBL" id="TRY67618.1"/>
    </source>
</evidence>
<dbReference type="PRINTS" id="PR00421">
    <property type="entry name" value="THIOREDOXIN"/>
</dbReference>
<keyword evidence="10" id="KW-0676">Redox-active center</keyword>
<evidence type="ECO:0000256" key="6">
    <source>
        <dbReference type="ARBA" id="ARBA00022737"/>
    </source>
</evidence>
<evidence type="ECO:0000256" key="12">
    <source>
        <dbReference type="RuleBase" id="RU004208"/>
    </source>
</evidence>
<name>A0A553NQA6_TIGCA</name>
<dbReference type="NCBIfam" id="TIGR01126">
    <property type="entry name" value="pdi_dom"/>
    <property type="match status" value="2"/>
</dbReference>
<feature type="signal peptide" evidence="14">
    <location>
        <begin position="1"/>
        <end position="19"/>
    </location>
</feature>
<evidence type="ECO:0000313" key="17">
    <source>
        <dbReference type="Proteomes" id="UP000318571"/>
    </source>
</evidence>
<dbReference type="CDD" id="cd02983">
    <property type="entry name" value="P5_C"/>
    <property type="match status" value="1"/>
</dbReference>
<dbReference type="InterPro" id="IPR013766">
    <property type="entry name" value="Thioredoxin_domain"/>
</dbReference>
<dbReference type="EC" id="5.3.4.1" evidence="4"/>
<feature type="region of interest" description="Disordered" evidence="13">
    <location>
        <begin position="139"/>
        <end position="158"/>
    </location>
</feature>
<evidence type="ECO:0000256" key="7">
    <source>
        <dbReference type="ARBA" id="ARBA00022824"/>
    </source>
</evidence>
<feature type="chain" id="PRO_5022054407" description="Protein disulfide-isomerase A6 homolog" evidence="14">
    <location>
        <begin position="20"/>
        <end position="650"/>
    </location>
</feature>
<evidence type="ECO:0000256" key="8">
    <source>
        <dbReference type="ARBA" id="ARBA00023157"/>
    </source>
</evidence>
<dbReference type="InterPro" id="IPR005788">
    <property type="entry name" value="PDI_thioredoxin-like_dom"/>
</dbReference>
<dbReference type="InterPro" id="IPR021852">
    <property type="entry name" value="DUF3456"/>
</dbReference>
<accession>A0A553NQA6</accession>
<dbReference type="Pfam" id="PF24541">
    <property type="entry name" value="Thioredox_PDIA6_C"/>
    <property type="match status" value="1"/>
</dbReference>